<keyword evidence="5" id="KW-0472">Membrane</keyword>
<organism evidence="6 7">
    <name type="scientific">Photobacterium angustum</name>
    <dbReference type="NCBI Taxonomy" id="661"/>
    <lineage>
        <taxon>Bacteria</taxon>
        <taxon>Pseudomonadati</taxon>
        <taxon>Pseudomonadota</taxon>
        <taxon>Gammaproteobacteria</taxon>
        <taxon>Vibrionales</taxon>
        <taxon>Vibrionaceae</taxon>
        <taxon>Photobacterium</taxon>
    </lineage>
</organism>
<evidence type="ECO:0000256" key="2">
    <source>
        <dbReference type="ARBA" id="ARBA00011156"/>
    </source>
</evidence>
<dbReference type="EMBL" id="PYOY01000007">
    <property type="protein sequence ID" value="PSX06540.1"/>
    <property type="molecule type" value="Genomic_DNA"/>
</dbReference>
<dbReference type="GO" id="GO:0043107">
    <property type="term" value="P:type IV pilus-dependent motility"/>
    <property type="evidence" value="ECO:0007669"/>
    <property type="project" value="TreeGrafter"/>
</dbReference>
<dbReference type="Proteomes" id="UP000241440">
    <property type="component" value="Unassembled WGS sequence"/>
</dbReference>
<sequence>MKKQQGFTLIELMIVVAVIGVLSAIAIPAYQNYVKKGALGSALSTATALKTPIETYIAENSNFPSTSDLSGAVPSFSLGSISLTTGTTAGDGTVVVTLTSTAASGANITLSKTAGLWTCANSLSSSISLNGC</sequence>
<evidence type="ECO:0000313" key="7">
    <source>
        <dbReference type="Proteomes" id="UP000241440"/>
    </source>
</evidence>
<name>A0A855SEC4_PHOAN</name>
<evidence type="ECO:0000256" key="1">
    <source>
        <dbReference type="ARBA" id="ARBA00005233"/>
    </source>
</evidence>
<dbReference type="GO" id="GO:0007155">
    <property type="term" value="P:cell adhesion"/>
    <property type="evidence" value="ECO:0007669"/>
    <property type="project" value="InterPro"/>
</dbReference>
<dbReference type="PANTHER" id="PTHR30093:SF34">
    <property type="entry name" value="PREPILIN PEPTIDASE-DEPENDENT PROTEIN D"/>
    <property type="match status" value="1"/>
</dbReference>
<evidence type="ECO:0000313" key="6">
    <source>
        <dbReference type="EMBL" id="PSX06540.1"/>
    </source>
</evidence>
<evidence type="ECO:0000256" key="4">
    <source>
        <dbReference type="RuleBase" id="RU000389"/>
    </source>
</evidence>
<comment type="subunit">
    <text evidence="2">The pili are polar flexible filaments of about 5.4 nanometers diameter and 2.5 micrometers average length; they consist of only a single polypeptide chain arranged in a helical configuration of five subunits per turn in the assembled pilus.</text>
</comment>
<dbReference type="Gene3D" id="3.30.700.10">
    <property type="entry name" value="Glycoprotein, Type 4 Pilin"/>
    <property type="match status" value="1"/>
</dbReference>
<dbReference type="NCBIfam" id="TIGR02532">
    <property type="entry name" value="IV_pilin_GFxxxE"/>
    <property type="match status" value="1"/>
</dbReference>
<dbReference type="PANTHER" id="PTHR30093">
    <property type="entry name" value="GENERAL SECRETION PATHWAY PROTEIN G"/>
    <property type="match status" value="1"/>
</dbReference>
<dbReference type="GO" id="GO:0015628">
    <property type="term" value="P:protein secretion by the type II secretion system"/>
    <property type="evidence" value="ECO:0007669"/>
    <property type="project" value="InterPro"/>
</dbReference>
<dbReference type="InterPro" id="IPR000983">
    <property type="entry name" value="Bac_GSPG_pilin"/>
</dbReference>
<keyword evidence="5" id="KW-0812">Transmembrane</keyword>
<dbReference type="PROSITE" id="PS00409">
    <property type="entry name" value="PROKAR_NTER_METHYL"/>
    <property type="match status" value="1"/>
</dbReference>
<dbReference type="SUPFAM" id="SSF54523">
    <property type="entry name" value="Pili subunits"/>
    <property type="match status" value="1"/>
</dbReference>
<feature type="transmembrane region" description="Helical" evidence="5">
    <location>
        <begin position="12"/>
        <end position="30"/>
    </location>
</feature>
<evidence type="ECO:0000256" key="3">
    <source>
        <dbReference type="ARBA" id="ARBA00022481"/>
    </source>
</evidence>
<keyword evidence="3" id="KW-0488">Methylation</keyword>
<dbReference type="AlphaFoldDB" id="A0A855SEC4"/>
<comment type="similarity">
    <text evidence="1 4">Belongs to the N-Me-Phe pilin family.</text>
</comment>
<dbReference type="GeneID" id="61230765"/>
<dbReference type="Pfam" id="PF00114">
    <property type="entry name" value="Pilin"/>
    <property type="match status" value="1"/>
</dbReference>
<dbReference type="RefSeq" id="WP_045083959.1">
    <property type="nucleotide sequence ID" value="NZ_JZSX01000010.1"/>
</dbReference>
<dbReference type="InterPro" id="IPR001082">
    <property type="entry name" value="Pilin"/>
</dbReference>
<dbReference type="GO" id="GO:0044096">
    <property type="term" value="C:type IV pilus"/>
    <property type="evidence" value="ECO:0007669"/>
    <property type="project" value="TreeGrafter"/>
</dbReference>
<keyword evidence="5" id="KW-1133">Transmembrane helix</keyword>
<gene>
    <name evidence="6" type="ORF">C0W41_13885</name>
</gene>
<keyword evidence="4" id="KW-0281">Fimbrium</keyword>
<dbReference type="PRINTS" id="PR00813">
    <property type="entry name" value="BCTERIALGSPG"/>
</dbReference>
<dbReference type="Pfam" id="PF07963">
    <property type="entry name" value="N_methyl"/>
    <property type="match status" value="1"/>
</dbReference>
<comment type="caution">
    <text evidence="6">The sequence shown here is derived from an EMBL/GenBank/DDBJ whole genome shotgun (WGS) entry which is preliminary data.</text>
</comment>
<accession>A0A855SEC4</accession>
<proteinExistence type="inferred from homology"/>
<dbReference type="InterPro" id="IPR045584">
    <property type="entry name" value="Pilin-like"/>
</dbReference>
<evidence type="ECO:0000256" key="5">
    <source>
        <dbReference type="SAM" id="Phobius"/>
    </source>
</evidence>
<dbReference type="InterPro" id="IPR012902">
    <property type="entry name" value="N_methyl_site"/>
</dbReference>
<protein>
    <submittedName>
        <fullName evidence="6">Pilin</fullName>
    </submittedName>
</protein>
<dbReference type="GO" id="GO:0015627">
    <property type="term" value="C:type II protein secretion system complex"/>
    <property type="evidence" value="ECO:0007669"/>
    <property type="project" value="InterPro"/>
</dbReference>
<reference evidence="6 7" key="1">
    <citation type="submission" date="2018-01" db="EMBL/GenBank/DDBJ databases">
        <title>Whole genome sequencing of Histamine producing bacteria.</title>
        <authorList>
            <person name="Butler K."/>
        </authorList>
    </citation>
    <scope>NUCLEOTIDE SEQUENCE [LARGE SCALE GENOMIC DNA]</scope>
    <source>
        <strain evidence="6 7">A2-1</strain>
    </source>
</reference>